<evidence type="ECO:0000313" key="2">
    <source>
        <dbReference type="Proteomes" id="UP000031036"/>
    </source>
</evidence>
<dbReference type="InterPro" id="IPR002347">
    <property type="entry name" value="SDR_fam"/>
</dbReference>
<dbReference type="PANTHER" id="PTHR44115">
    <property type="entry name" value="PROTEIN CBG09704"/>
    <property type="match status" value="1"/>
</dbReference>
<dbReference type="EMBL" id="JPKZ01002147">
    <property type="protein sequence ID" value="KHN78204.1"/>
    <property type="molecule type" value="Genomic_DNA"/>
</dbReference>
<dbReference type="FunFam" id="3.40.50.720:FF:000084">
    <property type="entry name" value="Short-chain dehydrogenase reductase"/>
    <property type="match status" value="1"/>
</dbReference>
<dbReference type="OrthoDB" id="47007at2759"/>
<dbReference type="SUPFAM" id="SSF51735">
    <property type="entry name" value="NAD(P)-binding Rossmann-fold domains"/>
    <property type="match status" value="1"/>
</dbReference>
<dbReference type="PRINTS" id="PR00080">
    <property type="entry name" value="SDRFAMILY"/>
</dbReference>
<comment type="caution">
    <text evidence="1">The sequence shown here is derived from an EMBL/GenBank/DDBJ whole genome shotgun (WGS) entry which is preliminary data.</text>
</comment>
<dbReference type="OMA" id="NFPYFVA"/>
<dbReference type="Pfam" id="PF13561">
    <property type="entry name" value="adh_short_C2"/>
    <property type="match status" value="1"/>
</dbReference>
<proteinExistence type="predicted"/>
<dbReference type="PANTHER" id="PTHR44115:SF2">
    <property type="entry name" value="NAD(P)-BINDING PROTEIN"/>
    <property type="match status" value="1"/>
</dbReference>
<dbReference type="InterPro" id="IPR036291">
    <property type="entry name" value="NAD(P)-bd_dom_sf"/>
</dbReference>
<gene>
    <name evidence="1" type="primary">fabG</name>
    <name evidence="1" type="ORF">Tcan_03593</name>
</gene>
<dbReference type="Gene3D" id="3.40.50.720">
    <property type="entry name" value="NAD(P)-binding Rossmann-like Domain"/>
    <property type="match status" value="1"/>
</dbReference>
<protein>
    <submittedName>
        <fullName evidence="1">3-oxoacyl-[acyl-carrier-protein] reductase FabG</fullName>
    </submittedName>
</protein>
<dbReference type="PRINTS" id="PR00081">
    <property type="entry name" value="GDHRDH"/>
</dbReference>
<keyword evidence="2" id="KW-1185">Reference proteome</keyword>
<accession>A0A0B2V9N9</accession>
<name>A0A0B2V9N9_TOXCA</name>
<sequence length="277" mass="29820">MGRFDGKIAIITGASGGIGQATAVLFAKEGALLTITGRNARNLAKTKTECMKMGARDRDVFELLGDITLESVQDELIEETVQKFGRLDILVNNHGGGEFERDEDGNLRLSVYDSIMNTNFKSKYMLALKAIPFLKESHGDIVNVSSISSRIADPQLPFYSLASTCVDHATKLLAFEHAPYGVRVNTVNPSVVDTPAYEKFGLAKQQAAKLKQHIAKTSIPLGEVAKPENIAEIIAFLADRRASKCITGQSIAADGGAMLKVAIADYDSGDVLRALSS</sequence>
<dbReference type="Proteomes" id="UP000031036">
    <property type="component" value="Unassembled WGS sequence"/>
</dbReference>
<evidence type="ECO:0000313" key="1">
    <source>
        <dbReference type="EMBL" id="KHN78204.1"/>
    </source>
</evidence>
<reference evidence="1 2" key="1">
    <citation type="submission" date="2014-11" db="EMBL/GenBank/DDBJ databases">
        <title>Genetic blueprint of the zoonotic pathogen Toxocara canis.</title>
        <authorList>
            <person name="Zhu X.-Q."/>
            <person name="Korhonen P.K."/>
            <person name="Cai H."/>
            <person name="Young N.D."/>
            <person name="Nejsum P."/>
            <person name="von Samson-Himmelstjerna G."/>
            <person name="Boag P.R."/>
            <person name="Tan P."/>
            <person name="Li Q."/>
            <person name="Min J."/>
            <person name="Yang Y."/>
            <person name="Wang X."/>
            <person name="Fang X."/>
            <person name="Hall R.S."/>
            <person name="Hofmann A."/>
            <person name="Sternberg P.W."/>
            <person name="Jex A.R."/>
            <person name="Gasser R.B."/>
        </authorList>
    </citation>
    <scope>NUCLEOTIDE SEQUENCE [LARGE SCALE GENOMIC DNA]</scope>
    <source>
        <strain evidence="1">PN_DK_2014</strain>
    </source>
</reference>
<organism evidence="1 2">
    <name type="scientific">Toxocara canis</name>
    <name type="common">Canine roundworm</name>
    <dbReference type="NCBI Taxonomy" id="6265"/>
    <lineage>
        <taxon>Eukaryota</taxon>
        <taxon>Metazoa</taxon>
        <taxon>Ecdysozoa</taxon>
        <taxon>Nematoda</taxon>
        <taxon>Chromadorea</taxon>
        <taxon>Rhabditida</taxon>
        <taxon>Spirurina</taxon>
        <taxon>Ascaridomorpha</taxon>
        <taxon>Ascaridoidea</taxon>
        <taxon>Toxocaridae</taxon>
        <taxon>Toxocara</taxon>
    </lineage>
</organism>
<dbReference type="STRING" id="6265.A0A0B2V9N9"/>
<dbReference type="AlphaFoldDB" id="A0A0B2V9N9"/>